<feature type="binding site" evidence="10">
    <location>
        <position position="115"/>
    </location>
    <ligand>
        <name>alpha-D-mannose 1-phosphate</name>
        <dbReference type="ChEBI" id="CHEBI:58409"/>
    </ligand>
</feature>
<feature type="binding site" evidence="10">
    <location>
        <position position="153"/>
    </location>
    <ligand>
        <name>alpha-D-mannose 1-phosphate</name>
        <dbReference type="ChEBI" id="CHEBI:58409"/>
    </ligand>
</feature>
<comment type="pathway">
    <text evidence="2 12">Nucleotide-sugar biosynthesis; GDP-alpha-D-mannose biosynthesis; alpha-D-mannose 1-phosphate from D-fructose 6-phosphate: step 2/2.</text>
</comment>
<keyword evidence="14" id="KW-1185">Reference proteome</keyword>
<evidence type="ECO:0000256" key="12">
    <source>
        <dbReference type="RuleBase" id="RU361118"/>
    </source>
</evidence>
<dbReference type="GO" id="GO:0005829">
    <property type="term" value="C:cytosol"/>
    <property type="evidence" value="ECO:0007669"/>
    <property type="project" value="TreeGrafter"/>
</dbReference>
<evidence type="ECO:0000256" key="3">
    <source>
        <dbReference type="ARBA" id="ARBA00009736"/>
    </source>
</evidence>
<dbReference type="InterPro" id="IPR023214">
    <property type="entry name" value="HAD_sf"/>
</dbReference>
<proteinExistence type="inferred from homology"/>
<dbReference type="FunFam" id="3.30.1240.20:FF:000001">
    <property type="entry name" value="Phosphomannomutase"/>
    <property type="match status" value="1"/>
</dbReference>
<evidence type="ECO:0000256" key="8">
    <source>
        <dbReference type="ARBA" id="ARBA00022842"/>
    </source>
</evidence>
<dbReference type="GO" id="GO:0004615">
    <property type="term" value="F:phosphomannomutase activity"/>
    <property type="evidence" value="ECO:0007669"/>
    <property type="project" value="UniProtKB-EC"/>
</dbReference>
<evidence type="ECO:0000256" key="11">
    <source>
        <dbReference type="PIRSR" id="PIRSR605002-3"/>
    </source>
</evidence>
<evidence type="ECO:0000256" key="4">
    <source>
        <dbReference type="ARBA" id="ARBA00011738"/>
    </source>
</evidence>
<evidence type="ECO:0000256" key="10">
    <source>
        <dbReference type="PIRSR" id="PIRSR605002-2"/>
    </source>
</evidence>
<dbReference type="InterPro" id="IPR036412">
    <property type="entry name" value="HAD-like_sf"/>
</dbReference>
<dbReference type="GO" id="GO:0006487">
    <property type="term" value="P:protein N-linked glycosylation"/>
    <property type="evidence" value="ECO:0007669"/>
    <property type="project" value="TreeGrafter"/>
</dbReference>
<dbReference type="InterPro" id="IPR043169">
    <property type="entry name" value="PMM_cap"/>
</dbReference>
<dbReference type="STRING" id="10195.A0A3M7SET7"/>
<accession>A0A3M7SET7</accession>
<dbReference type="GO" id="GO:0009298">
    <property type="term" value="P:GDP-mannose biosynthetic process"/>
    <property type="evidence" value="ECO:0007669"/>
    <property type="project" value="UniProtKB-UniPathway"/>
</dbReference>
<feature type="binding site" evidence="11">
    <location>
        <position position="197"/>
    </location>
    <ligand>
        <name>Mg(2+)</name>
        <dbReference type="ChEBI" id="CHEBI:18420"/>
        <label>1</label>
    </ligand>
</feature>
<comment type="function">
    <text evidence="12">Involved in the synthesis of the GDP-mannose and dolichol-phosphate-mannose required for a number of critical mannosyl transfer reactions.</text>
</comment>
<keyword evidence="7 11" id="KW-0479">Metal-binding</keyword>
<dbReference type="Gene3D" id="3.40.50.1000">
    <property type="entry name" value="HAD superfamily/HAD-like"/>
    <property type="match status" value="1"/>
</dbReference>
<dbReference type="Gene3D" id="3.30.1240.20">
    <property type="match status" value="1"/>
</dbReference>
<feature type="binding site" evidence="10">
    <location>
        <position position="155"/>
    </location>
    <ligand>
        <name>alpha-D-mannose 1-phosphate</name>
        <dbReference type="ChEBI" id="CHEBI:58409"/>
    </ligand>
</feature>
<keyword evidence="9 12" id="KW-0413">Isomerase</keyword>
<protein>
    <recommendedName>
        <fullName evidence="5 12">Phosphomannomutase</fullName>
        <ecNumber evidence="5 12">5.4.2.8</ecNumber>
    </recommendedName>
</protein>
<dbReference type="CDD" id="cd02585">
    <property type="entry name" value="HAD_PMM"/>
    <property type="match status" value="1"/>
</dbReference>
<evidence type="ECO:0000313" key="13">
    <source>
        <dbReference type="EMBL" id="RNA34088.1"/>
    </source>
</evidence>
<comment type="subcellular location">
    <subcellularLocation>
        <location evidence="1 12">Cytoplasm</location>
    </subcellularLocation>
</comment>
<organism evidence="13 14">
    <name type="scientific">Brachionus plicatilis</name>
    <name type="common">Marine rotifer</name>
    <name type="synonym">Brachionus muelleri</name>
    <dbReference type="NCBI Taxonomy" id="10195"/>
    <lineage>
        <taxon>Eukaryota</taxon>
        <taxon>Metazoa</taxon>
        <taxon>Spiralia</taxon>
        <taxon>Gnathifera</taxon>
        <taxon>Rotifera</taxon>
        <taxon>Eurotatoria</taxon>
        <taxon>Monogononta</taxon>
        <taxon>Pseudotrocha</taxon>
        <taxon>Ploima</taxon>
        <taxon>Brachionidae</taxon>
        <taxon>Brachionus</taxon>
    </lineage>
</organism>
<evidence type="ECO:0000256" key="7">
    <source>
        <dbReference type="ARBA" id="ARBA00022723"/>
    </source>
</evidence>
<dbReference type="UniPathway" id="UPA00126">
    <property type="reaction ID" value="UER00424"/>
</dbReference>
<dbReference type="Proteomes" id="UP000276133">
    <property type="component" value="Unassembled WGS sequence"/>
</dbReference>
<dbReference type="EC" id="5.4.2.8" evidence="5 12"/>
<dbReference type="InterPro" id="IPR006379">
    <property type="entry name" value="HAD-SF_hydro_IIB"/>
</dbReference>
<keyword evidence="8 11" id="KW-0460">Magnesium</keyword>
<evidence type="ECO:0000256" key="2">
    <source>
        <dbReference type="ARBA" id="ARBA00004699"/>
    </source>
</evidence>
<evidence type="ECO:0000313" key="14">
    <source>
        <dbReference type="Proteomes" id="UP000276133"/>
    </source>
</evidence>
<comment type="cofactor">
    <cofactor evidence="11">
        <name>Mg(2+)</name>
        <dbReference type="ChEBI" id="CHEBI:18420"/>
    </cofactor>
</comment>
<dbReference type="NCBIfam" id="TIGR01484">
    <property type="entry name" value="HAD-SF-IIB"/>
    <property type="match status" value="1"/>
</dbReference>
<reference evidence="13 14" key="1">
    <citation type="journal article" date="2018" name="Sci. Rep.">
        <title>Genomic signatures of local adaptation to the degree of environmental predictability in rotifers.</title>
        <authorList>
            <person name="Franch-Gras L."/>
            <person name="Hahn C."/>
            <person name="Garcia-Roger E.M."/>
            <person name="Carmona M.J."/>
            <person name="Serra M."/>
            <person name="Gomez A."/>
        </authorList>
    </citation>
    <scope>NUCLEOTIDE SEQUENCE [LARGE SCALE GENOMIC DNA]</scope>
    <source>
        <strain evidence="13">HYR1</strain>
    </source>
</reference>
<comment type="similarity">
    <text evidence="3 12">Belongs to the eukaryotic PMM family.</text>
</comment>
<feature type="binding site" evidence="10">
    <location>
        <position position="108"/>
    </location>
    <ligand>
        <name>alpha-D-mannose 1-phosphate</name>
        <dbReference type="ChEBI" id="CHEBI:58409"/>
    </ligand>
</feature>
<dbReference type="AlphaFoldDB" id="A0A3M7SET7"/>
<dbReference type="Pfam" id="PF03332">
    <property type="entry name" value="PMM"/>
    <property type="match status" value="1"/>
</dbReference>
<dbReference type="SUPFAM" id="SSF56784">
    <property type="entry name" value="HAD-like"/>
    <property type="match status" value="1"/>
</dbReference>
<evidence type="ECO:0000256" key="5">
    <source>
        <dbReference type="ARBA" id="ARBA00012730"/>
    </source>
</evidence>
<dbReference type="PANTHER" id="PTHR10466:SF0">
    <property type="entry name" value="PHOSPHOMANNOMUTASE"/>
    <property type="match status" value="1"/>
</dbReference>
<name>A0A3M7SET7_BRAPC</name>
<dbReference type="PANTHER" id="PTHR10466">
    <property type="entry name" value="PHOSPHOMANNOMUTASE"/>
    <property type="match status" value="1"/>
</dbReference>
<feature type="binding site" evidence="11">
    <location>
        <position position="183"/>
    </location>
    <ligand>
        <name>Mg(2+)</name>
        <dbReference type="ChEBI" id="CHEBI:18420"/>
        <label>1</label>
    </ligand>
</feature>
<keyword evidence="6 12" id="KW-0963">Cytoplasm</keyword>
<evidence type="ECO:0000256" key="6">
    <source>
        <dbReference type="ARBA" id="ARBA00022490"/>
    </source>
</evidence>
<feature type="binding site" evidence="10">
    <location>
        <position position="97"/>
    </location>
    <ligand>
        <name>alpha-D-mannose 1-phosphate</name>
        <dbReference type="ChEBI" id="CHEBI:58409"/>
    </ligand>
</feature>
<dbReference type="InterPro" id="IPR005002">
    <property type="entry name" value="PMM"/>
</dbReference>
<dbReference type="GO" id="GO:0006013">
    <property type="term" value="P:mannose metabolic process"/>
    <property type="evidence" value="ECO:0007669"/>
    <property type="project" value="TreeGrafter"/>
</dbReference>
<evidence type="ECO:0000256" key="1">
    <source>
        <dbReference type="ARBA" id="ARBA00004496"/>
    </source>
</evidence>
<comment type="subunit">
    <text evidence="4 12">Homodimer.</text>
</comment>
<dbReference type="OrthoDB" id="10264771at2759"/>
<feature type="binding site" evidence="11">
    <location>
        <position position="200"/>
    </location>
    <ligand>
        <name>Mg(2+)</name>
        <dbReference type="ChEBI" id="CHEBI:18420"/>
        <label>1</label>
    </ligand>
</feature>
<comment type="catalytic activity">
    <reaction evidence="12">
        <text>alpha-D-mannose 1-phosphate = D-mannose 6-phosphate</text>
        <dbReference type="Rhea" id="RHEA:11140"/>
        <dbReference type="ChEBI" id="CHEBI:58409"/>
        <dbReference type="ChEBI" id="CHEBI:58735"/>
        <dbReference type="EC" id="5.4.2.8"/>
    </reaction>
</comment>
<dbReference type="GO" id="GO:0046872">
    <property type="term" value="F:metal ion binding"/>
    <property type="evidence" value="ECO:0007669"/>
    <property type="project" value="UniProtKB-KW"/>
</dbReference>
<comment type="caution">
    <text evidence="13">The sequence shown here is derived from an EMBL/GenBank/DDBJ whole genome shotgun (WGS) entry which is preliminary data.</text>
</comment>
<gene>
    <name evidence="13" type="ORF">BpHYR1_009852</name>
</gene>
<sequence length="222" mass="25550">MEEFMERLKQTVTVGLVGGSDLGKILEQLGGQNALKKFDYVFSENGLVSHKNGELIFQENICRFVGEEKLQKFINFCLKYLSELWLPFKRGTFIETRSGLLNIAPPGRSCTQAERDQFEKYDQEHKIREKFIQKLKENFPEYNLVYSIGGQISFDVFPEGWDKRFCLTQVQADGFEKIYFFGDKTFKGGNDYEIANDPRTVSFTVTSPENTIQIASELLTIS</sequence>
<dbReference type="EMBL" id="REGN01001524">
    <property type="protein sequence ID" value="RNA34088.1"/>
    <property type="molecule type" value="Genomic_DNA"/>
</dbReference>
<evidence type="ECO:0000256" key="9">
    <source>
        <dbReference type="ARBA" id="ARBA00023235"/>
    </source>
</evidence>